<dbReference type="GO" id="GO:0005829">
    <property type="term" value="C:cytosol"/>
    <property type="evidence" value="ECO:0007669"/>
    <property type="project" value="GOC"/>
</dbReference>
<dbReference type="GO" id="GO:0006891">
    <property type="term" value="P:intra-Golgi vesicle-mediated transport"/>
    <property type="evidence" value="ECO:0007669"/>
    <property type="project" value="TreeGrafter"/>
</dbReference>
<feature type="region of interest" description="Disordered" evidence="1">
    <location>
        <begin position="300"/>
        <end position="325"/>
    </location>
</feature>
<accession>A0A9W7FHR8</accession>
<dbReference type="EMBL" id="BRXZ01000467">
    <property type="protein sequence ID" value="GMI12263.1"/>
    <property type="molecule type" value="Genomic_DNA"/>
</dbReference>
<evidence type="ECO:0000313" key="2">
    <source>
        <dbReference type="EMBL" id="GMI12263.1"/>
    </source>
</evidence>
<comment type="caution">
    <text evidence="2">The sequence shown here is derived from an EMBL/GenBank/DDBJ whole genome shotgun (WGS) entry which is preliminary data.</text>
</comment>
<sequence>MLREQAPITATLVIASEKGADTRIVRKVRAIAEEEVRAGGRKRRQDGTQQGTQQGGEEGTNGDKENSDKGNSDKEEEEEAVEDNLFAEKGFSEIQDFNRQQRWGGSCTYQDLDLSSLSLPPTSPSSPILAVLRFGFGRHLTGLTNMLSSFVMHCDSLTSSFSQDLFKAYVEALRLKGRAEYTQGKGGWNSIDKAKERSKDVSDASMGTSNWSTTPPPWSSIPPRWGGGRVGMELWSLKCNMLGMVCGGRGGEWGVRALVTGIRVYEHFLGRCGGEEDRMRVEGWCEGFVQEVVKGLKDALRGEKDKEGENGGEEDEGGEGGGGTFGVEMVKEEVVEMSVEGRRELAKTVGEMLEWGRERMEERKINYSVRIAAYWNEAGLGRRAGRELVDLGRVRILGGEFKEAARVLHPLVGCYMKDGWVELGRVLVGMLWRCYGEMGDEVMRLRACVEGVRAGGGWDGKVWEMRDGKEVEGTKFDAGSCFDVEVERGGRGKVGERAEVKVRVRWWGEIDIKVEVEVGVVEWEDVEKRFRDVGVGTVGGSRVVLGGGVVTLKRGVNLIPVPWVPKKLGHYVFSKVALRMGGILFEQDEVEGRMEGRTWSEAKNVLADFEVGEGESKVGIQVEGKEIFYGQEETATIRIATNGDHVENAVVKVRGARVIFEDEGGGGFVRGKTEGGEEVRIRRHVAAEDGNDESDDDSLDSLSDEELGEEIKLDLGTLPPGGEVAFAVKVGGEGFKKKRATRTVSATISGSFRSHPDTDTFKFAKVGSKTLTRCRGFVAVDEKMTESSASITFLANVTRRVRVTGYRVVHGGVDVTEAVNAPEAGEEWVGTGEFYTAALFGDFKGGFGGLVGEGAKRGGSRIILEFEGLGEELGKYKQPVPVKLAWRREREEDEATREAKLEGDEVIVNGTVGIHAMGEEGEIYKLDFDKSTWAVEGKVRGKVGSDGKVGVNIIPIKVGRIEDFPMFVFEDEEGFVKGIAKVQGGKVFTSLPGGVYRVELSHSF</sequence>
<name>A0A9W7FHR8_9STRA</name>
<protein>
    <submittedName>
        <fullName evidence="2">Uncharacterized protein</fullName>
    </submittedName>
</protein>
<feature type="region of interest" description="Disordered" evidence="1">
    <location>
        <begin position="201"/>
        <end position="223"/>
    </location>
</feature>
<evidence type="ECO:0000313" key="3">
    <source>
        <dbReference type="Proteomes" id="UP001165082"/>
    </source>
</evidence>
<organism evidence="2 3">
    <name type="scientific">Triparma retinervis</name>
    <dbReference type="NCBI Taxonomy" id="2557542"/>
    <lineage>
        <taxon>Eukaryota</taxon>
        <taxon>Sar</taxon>
        <taxon>Stramenopiles</taxon>
        <taxon>Ochrophyta</taxon>
        <taxon>Bolidophyceae</taxon>
        <taxon>Parmales</taxon>
        <taxon>Triparmaceae</taxon>
        <taxon>Triparma</taxon>
    </lineage>
</organism>
<gene>
    <name evidence="2" type="ORF">TrRE_jg10179</name>
</gene>
<feature type="region of interest" description="Disordered" evidence="1">
    <location>
        <begin position="34"/>
        <end position="81"/>
    </location>
</feature>
<feature type="compositionally biased region" description="Basic and acidic residues" evidence="1">
    <location>
        <begin position="300"/>
        <end position="309"/>
    </location>
</feature>
<dbReference type="GO" id="GO:1990071">
    <property type="term" value="C:TRAPPII protein complex"/>
    <property type="evidence" value="ECO:0007669"/>
    <property type="project" value="InterPro"/>
</dbReference>
<reference evidence="2" key="1">
    <citation type="submission" date="2022-07" db="EMBL/GenBank/DDBJ databases">
        <title>Genome analysis of Parmales, a sister group of diatoms, reveals the evolutionary specialization of diatoms from phago-mixotrophs to photoautotrophs.</title>
        <authorList>
            <person name="Ban H."/>
            <person name="Sato S."/>
            <person name="Yoshikawa S."/>
            <person name="Kazumasa Y."/>
            <person name="Nakamura Y."/>
            <person name="Ichinomiya M."/>
            <person name="Saitoh K."/>
            <person name="Sato N."/>
            <person name="Blanc-Mathieu R."/>
            <person name="Endo H."/>
            <person name="Kuwata A."/>
            <person name="Ogata H."/>
        </authorList>
    </citation>
    <scope>NUCLEOTIDE SEQUENCE</scope>
</reference>
<keyword evidence="3" id="KW-1185">Reference proteome</keyword>
<dbReference type="InterPro" id="IPR045126">
    <property type="entry name" value="TRAPPC10/Trs130"/>
</dbReference>
<dbReference type="PANTHER" id="PTHR13251:SF3">
    <property type="entry name" value="TRAFFICKING PROTEIN PARTICLE COMPLEX SUBUNIT 10"/>
    <property type="match status" value="1"/>
</dbReference>
<feature type="compositionally biased region" description="Basic and acidic residues" evidence="1">
    <location>
        <begin position="61"/>
        <end position="73"/>
    </location>
</feature>
<evidence type="ECO:0000256" key="1">
    <source>
        <dbReference type="SAM" id="MobiDB-lite"/>
    </source>
</evidence>
<dbReference type="AlphaFoldDB" id="A0A9W7FHR8"/>
<dbReference type="Proteomes" id="UP001165082">
    <property type="component" value="Unassembled WGS sequence"/>
</dbReference>
<dbReference type="GO" id="GO:0034498">
    <property type="term" value="P:early endosome to Golgi transport"/>
    <property type="evidence" value="ECO:0007669"/>
    <property type="project" value="TreeGrafter"/>
</dbReference>
<proteinExistence type="predicted"/>
<dbReference type="OrthoDB" id="10393024at2759"/>
<dbReference type="PANTHER" id="PTHR13251">
    <property type="entry name" value="EPILEPSY HOLOPROSENCEPHALY CANDIDATE 1/TMEM1"/>
    <property type="match status" value="1"/>
</dbReference>